<gene>
    <name evidence="1" type="ORF">AWW70_03155</name>
</gene>
<evidence type="ECO:0000313" key="2">
    <source>
        <dbReference type="Proteomes" id="UP000065797"/>
    </source>
</evidence>
<name>A0A120EBJ2_BACMY</name>
<comment type="caution">
    <text evidence="1">The sequence shown here is derived from an EMBL/GenBank/DDBJ whole genome shotgun (WGS) entry which is preliminary data.</text>
</comment>
<dbReference type="Proteomes" id="UP000065797">
    <property type="component" value="Unassembled WGS sequence"/>
</dbReference>
<dbReference type="RefSeq" id="WP_060751914.1">
    <property type="nucleotide sequence ID" value="NZ_LRPH01000099.1"/>
</dbReference>
<reference evidence="1 2" key="1">
    <citation type="submission" date="2016-01" db="EMBL/GenBank/DDBJ databases">
        <authorList>
            <person name="McClelland M."/>
            <person name="Jain A."/>
            <person name="Saraogi P."/>
            <person name="Mendelson R."/>
            <person name="Westerman R."/>
            <person name="SanMiguel P."/>
            <person name="Csonka L."/>
        </authorList>
    </citation>
    <scope>NUCLEOTIDE SEQUENCE [LARGE SCALE GENOMIC DNA]</scope>
    <source>
        <strain evidence="1 2">PE8-15</strain>
    </source>
</reference>
<sequence length="83" mass="9097">MKMAIGIDIGGTKIMVGSILQLKEVVKNAIDWRIASPEESGMIANGYDADFIALTPELDLTVTYLDGVRRFQVENLIGKEGVR</sequence>
<evidence type="ECO:0000313" key="1">
    <source>
        <dbReference type="EMBL" id="KWU54446.1"/>
    </source>
</evidence>
<accession>A0A120EBJ2</accession>
<proteinExistence type="predicted"/>
<evidence type="ECO:0008006" key="3">
    <source>
        <dbReference type="Google" id="ProtNLM"/>
    </source>
</evidence>
<protein>
    <recommendedName>
        <fullName evidence="3">N-acetylglucosamine-6-phosphate deacetylase</fullName>
    </recommendedName>
</protein>
<organism evidence="1 2">
    <name type="scientific">Bacillus mycoides</name>
    <dbReference type="NCBI Taxonomy" id="1405"/>
    <lineage>
        <taxon>Bacteria</taxon>
        <taxon>Bacillati</taxon>
        <taxon>Bacillota</taxon>
        <taxon>Bacilli</taxon>
        <taxon>Bacillales</taxon>
        <taxon>Bacillaceae</taxon>
        <taxon>Bacillus</taxon>
        <taxon>Bacillus cereus group</taxon>
    </lineage>
</organism>
<dbReference type="EMBL" id="LRPH01000099">
    <property type="protein sequence ID" value="KWU54446.1"/>
    <property type="molecule type" value="Genomic_DNA"/>
</dbReference>
<dbReference type="AlphaFoldDB" id="A0A120EBJ2"/>